<dbReference type="InterPro" id="IPR015942">
    <property type="entry name" value="Asp/Glu/hydantoin_racemase"/>
</dbReference>
<dbReference type="Pfam" id="PF01177">
    <property type="entry name" value="Asp_Glu_race"/>
    <property type="match status" value="1"/>
</dbReference>
<dbReference type="EMBL" id="VOBR01000002">
    <property type="protein sequence ID" value="TWP53803.1"/>
    <property type="molecule type" value="Genomic_DNA"/>
</dbReference>
<organism evidence="2 3">
    <name type="scientific">Lentzea tibetensis</name>
    <dbReference type="NCBI Taxonomy" id="2591470"/>
    <lineage>
        <taxon>Bacteria</taxon>
        <taxon>Bacillati</taxon>
        <taxon>Actinomycetota</taxon>
        <taxon>Actinomycetes</taxon>
        <taxon>Pseudonocardiales</taxon>
        <taxon>Pseudonocardiaceae</taxon>
        <taxon>Lentzea</taxon>
    </lineage>
</organism>
<dbReference type="AlphaFoldDB" id="A0A563F1M4"/>
<name>A0A563F1M4_9PSEU</name>
<dbReference type="OrthoDB" id="5465390at2"/>
<evidence type="ECO:0008006" key="4">
    <source>
        <dbReference type="Google" id="ProtNLM"/>
    </source>
</evidence>
<evidence type="ECO:0000313" key="2">
    <source>
        <dbReference type="EMBL" id="TWP53803.1"/>
    </source>
</evidence>
<dbReference type="InterPro" id="IPR053714">
    <property type="entry name" value="Iso_Racemase_Enz_sf"/>
</dbReference>
<accession>A0A563F1M4</accession>
<sequence>MGVLGILMLEGKMADVPGCMASAETFPYPVIRHVVRGSRTPRSQEEAEAMLPLYVAAARELEAEGATVITANCGLIALLQNELAAAVRVPVVTSSLTMVPAIRKLVGERPVGVLTFFTSAVGERNFRASGWSSADIPVVLGGVGEHASWLEFLETKEVTPRLRERMRADLLAVVEDMLAREPELGAIVCECTMLPAVLDDVRAGVPVPIFDILTALDWAVSGFERPAAANTRLAVSGGRVR</sequence>
<dbReference type="Gene3D" id="3.40.50.12500">
    <property type="match status" value="1"/>
</dbReference>
<proteinExistence type="inferred from homology"/>
<dbReference type="Proteomes" id="UP000316639">
    <property type="component" value="Unassembled WGS sequence"/>
</dbReference>
<keyword evidence="3" id="KW-1185">Reference proteome</keyword>
<reference evidence="2 3" key="1">
    <citation type="submission" date="2019-07" db="EMBL/GenBank/DDBJ databases">
        <title>Lentzea xizangensis sp. nov., isolated from Qinghai-Tibetan Plateau Soils.</title>
        <authorList>
            <person name="Huang J."/>
        </authorList>
    </citation>
    <scope>NUCLEOTIDE SEQUENCE [LARGE SCALE GENOMIC DNA]</scope>
    <source>
        <strain evidence="2 3">FXJ1.1311</strain>
    </source>
</reference>
<gene>
    <name evidence="2" type="ORF">FKR81_03335</name>
</gene>
<evidence type="ECO:0000313" key="3">
    <source>
        <dbReference type="Proteomes" id="UP000316639"/>
    </source>
</evidence>
<dbReference type="GO" id="GO:0047661">
    <property type="term" value="F:amino-acid racemase activity"/>
    <property type="evidence" value="ECO:0007669"/>
    <property type="project" value="InterPro"/>
</dbReference>
<protein>
    <recommendedName>
        <fullName evidence="4">Aspartate/glutamate racemase family protein</fullName>
    </recommendedName>
</protein>
<dbReference type="RefSeq" id="WP_146349399.1">
    <property type="nucleotide sequence ID" value="NZ_VOBR01000002.1"/>
</dbReference>
<comment type="similarity">
    <text evidence="1">Belongs to the HyuE racemase family.</text>
</comment>
<comment type="caution">
    <text evidence="2">The sequence shown here is derived from an EMBL/GenBank/DDBJ whole genome shotgun (WGS) entry which is preliminary data.</text>
</comment>
<evidence type="ECO:0000256" key="1">
    <source>
        <dbReference type="ARBA" id="ARBA00038414"/>
    </source>
</evidence>